<evidence type="ECO:0000256" key="2">
    <source>
        <dbReference type="SAM" id="Phobius"/>
    </source>
</evidence>
<evidence type="ECO:0000313" key="3">
    <source>
        <dbReference type="EMBL" id="AGB17542.1"/>
    </source>
</evidence>
<dbReference type="NCBIfam" id="NF037970">
    <property type="entry name" value="vanZ_1"/>
    <property type="match status" value="1"/>
</dbReference>
<dbReference type="eggNOG" id="arCOG03232">
    <property type="taxonomic scope" value="Archaea"/>
</dbReference>
<reference evidence="3" key="1">
    <citation type="submission" date="2011-09" db="EMBL/GenBank/DDBJ databases">
        <title>Complete sequence of Halovivax ruber XH-70.</title>
        <authorList>
            <consortium name="US DOE Joint Genome Institute"/>
            <person name="Lucas S."/>
            <person name="Han J."/>
            <person name="Lapidus A."/>
            <person name="Cheng J.-F."/>
            <person name="Goodwin L."/>
            <person name="Pitluck S."/>
            <person name="Peters L."/>
            <person name="Mikhailova N."/>
            <person name="Davenport K."/>
            <person name="Detter J.C."/>
            <person name="Han C."/>
            <person name="Tapia R."/>
            <person name="Land M."/>
            <person name="Hauser L."/>
            <person name="Kyrpides N."/>
            <person name="Ivanova N."/>
            <person name="Pagani I."/>
            <person name="Sproer C."/>
            <person name="Anderson I."/>
            <person name="Woyke T."/>
        </authorList>
    </citation>
    <scope>NUCLEOTIDE SEQUENCE</scope>
    <source>
        <strain evidence="3">XH-70</strain>
    </source>
</reference>
<dbReference type="OrthoDB" id="342827at2157"/>
<gene>
    <name evidence="3" type="ordered locus">Halru_2974</name>
</gene>
<feature type="region of interest" description="Disordered" evidence="1">
    <location>
        <begin position="128"/>
        <end position="165"/>
    </location>
</feature>
<sequence>MTRFYRLARTQWSAIGLVTLILVCGSLFPLPFRRRPEFERFGPDKVLHFLGYAAFAVLLTDALTDEGLDFAPAGIVSVCSSAAIAVWTGRLQRYVPGRAHERADVVAGILGACGGVLWRFATADSRIGGGERGSNGQESARSAVDARRDRELPRCPRRREANRRG</sequence>
<dbReference type="RefSeq" id="WP_015302128.1">
    <property type="nucleotide sequence ID" value="NC_019964.1"/>
</dbReference>
<keyword evidence="2" id="KW-0812">Transmembrane</keyword>
<accession>L0IHS3</accession>
<proteinExistence type="predicted"/>
<dbReference type="KEGG" id="hru:Halru_2974"/>
<organism evidence="3 4">
    <name type="scientific">Halovivax ruber (strain DSM 18193 / JCM 13892 / XH-70)</name>
    <dbReference type="NCBI Taxonomy" id="797302"/>
    <lineage>
        <taxon>Archaea</taxon>
        <taxon>Methanobacteriati</taxon>
        <taxon>Methanobacteriota</taxon>
        <taxon>Stenosarchaea group</taxon>
        <taxon>Halobacteria</taxon>
        <taxon>Halobacteriales</taxon>
        <taxon>Natrialbaceae</taxon>
        <taxon>Halovivax</taxon>
    </lineage>
</organism>
<dbReference type="GeneID" id="14378046"/>
<feature type="transmembrane region" description="Helical" evidence="2">
    <location>
        <begin position="12"/>
        <end position="30"/>
    </location>
</feature>
<dbReference type="Proteomes" id="UP000010846">
    <property type="component" value="Chromosome"/>
</dbReference>
<protein>
    <submittedName>
        <fullName evidence="3">Putative integral membrane protein</fullName>
    </submittedName>
</protein>
<dbReference type="EMBL" id="CP003050">
    <property type="protein sequence ID" value="AGB17542.1"/>
    <property type="molecule type" value="Genomic_DNA"/>
</dbReference>
<evidence type="ECO:0000256" key="1">
    <source>
        <dbReference type="SAM" id="MobiDB-lite"/>
    </source>
</evidence>
<keyword evidence="4" id="KW-1185">Reference proteome</keyword>
<dbReference type="HOGENOM" id="CLU_1607110_0_0_2"/>
<feature type="compositionally biased region" description="Basic and acidic residues" evidence="1">
    <location>
        <begin position="144"/>
        <end position="165"/>
    </location>
</feature>
<keyword evidence="2" id="KW-1133">Transmembrane helix</keyword>
<keyword evidence="2" id="KW-0472">Membrane</keyword>
<dbReference type="AlphaFoldDB" id="L0IHS3"/>
<name>L0IHS3_HALRX</name>
<evidence type="ECO:0000313" key="4">
    <source>
        <dbReference type="Proteomes" id="UP000010846"/>
    </source>
</evidence>